<dbReference type="EMBL" id="MN739055">
    <property type="protein sequence ID" value="QHS86436.1"/>
    <property type="molecule type" value="Genomic_DNA"/>
</dbReference>
<sequence length="347" mass="39861">MVSLLENIDPRIVSFYKNNPQIDINNVNLMFIELFERSMASRPIVNSNNFIHDTVHALNNNITEKIADIQKENAVRQQISHAKFINEIGEMFKKHHHNGIENCENMNIQQMGGVLNKMYNTAEFVLQNSTEQSVRFFMKRYLKPVILFECADVEENISTDRIAEFYKTVEEKNCHGVFVSQRSGFASKPNYLIEYHRGNIIVFVHSACYSPEKIKIAVDVIDTISGKLKELNTGGRDENTISKAVLDEINKEYQLFISQKEALINLYKDCQKKVLSQIDEIRFPCLDKYLSTKYTNTVQKPGFKCDMCKAFNANNLKALAAHKRGCARKNPIYKTNEIRAPIVSTSL</sequence>
<protein>
    <submittedName>
        <fullName evidence="1">Uncharacterized protein</fullName>
    </submittedName>
</protein>
<proteinExistence type="predicted"/>
<accession>A0A6C0B304</accession>
<reference evidence="1" key="1">
    <citation type="journal article" date="2020" name="Nature">
        <title>Giant virus diversity and host interactions through global metagenomics.</title>
        <authorList>
            <person name="Schulz F."/>
            <person name="Roux S."/>
            <person name="Paez-Espino D."/>
            <person name="Jungbluth S."/>
            <person name="Walsh D.A."/>
            <person name="Denef V.J."/>
            <person name="McMahon K.D."/>
            <person name="Konstantinidis K.T."/>
            <person name="Eloe-Fadrosh E.A."/>
            <person name="Kyrpides N.C."/>
            <person name="Woyke T."/>
        </authorList>
    </citation>
    <scope>NUCLEOTIDE SEQUENCE</scope>
    <source>
        <strain evidence="1">GVMAG-M-3300009187-29</strain>
    </source>
</reference>
<name>A0A6C0B304_9ZZZZ</name>
<organism evidence="1">
    <name type="scientific">viral metagenome</name>
    <dbReference type="NCBI Taxonomy" id="1070528"/>
    <lineage>
        <taxon>unclassified sequences</taxon>
        <taxon>metagenomes</taxon>
        <taxon>organismal metagenomes</taxon>
    </lineage>
</organism>
<evidence type="ECO:0000313" key="1">
    <source>
        <dbReference type="EMBL" id="QHS86436.1"/>
    </source>
</evidence>
<dbReference type="AlphaFoldDB" id="A0A6C0B304"/>